<dbReference type="EMBL" id="AZMM01016154">
    <property type="protein sequence ID" value="ETJ29304.1"/>
    <property type="molecule type" value="Genomic_DNA"/>
</dbReference>
<dbReference type="GO" id="GO:0005524">
    <property type="term" value="F:ATP binding"/>
    <property type="evidence" value="ECO:0007669"/>
    <property type="project" value="UniProtKB-KW"/>
</dbReference>
<evidence type="ECO:0000256" key="1">
    <source>
        <dbReference type="ARBA" id="ARBA00022741"/>
    </source>
</evidence>
<feature type="domain" description="Helicase C-terminal" evidence="5">
    <location>
        <begin position="1"/>
        <end position="70"/>
    </location>
</feature>
<dbReference type="GO" id="GO:0004386">
    <property type="term" value="F:helicase activity"/>
    <property type="evidence" value="ECO:0007669"/>
    <property type="project" value="UniProtKB-KW"/>
</dbReference>
<dbReference type="GO" id="GO:0016787">
    <property type="term" value="F:hydrolase activity"/>
    <property type="evidence" value="ECO:0007669"/>
    <property type="project" value="UniProtKB-KW"/>
</dbReference>
<accession>W1XKG9</accession>
<keyword evidence="1" id="KW-0547">Nucleotide-binding</keyword>
<evidence type="ECO:0000256" key="3">
    <source>
        <dbReference type="ARBA" id="ARBA00022806"/>
    </source>
</evidence>
<evidence type="ECO:0000313" key="6">
    <source>
        <dbReference type="EMBL" id="ETJ29304.1"/>
    </source>
</evidence>
<reference evidence="6" key="1">
    <citation type="submission" date="2013-12" db="EMBL/GenBank/DDBJ databases">
        <title>A Varibaculum cambriense genome reconstructed from a premature infant gut community with otherwise low bacterial novelty that shifts toward anaerobic metabolism during the third week of life.</title>
        <authorList>
            <person name="Brown C.T."/>
            <person name="Sharon I."/>
            <person name="Thomas B.C."/>
            <person name="Castelle C.J."/>
            <person name="Morowitz M.J."/>
            <person name="Banfield J.F."/>
        </authorList>
    </citation>
    <scope>NUCLEOTIDE SEQUENCE</scope>
</reference>
<gene>
    <name evidence="6" type="ORF">Q604_UNBC16154G0001</name>
</gene>
<evidence type="ECO:0000256" key="2">
    <source>
        <dbReference type="ARBA" id="ARBA00022801"/>
    </source>
</evidence>
<keyword evidence="3 6" id="KW-0347">Helicase</keyword>
<dbReference type="InterPro" id="IPR027417">
    <property type="entry name" value="P-loop_NTPase"/>
</dbReference>
<dbReference type="SUPFAM" id="SSF52540">
    <property type="entry name" value="P-loop containing nucleoside triphosphate hydrolases"/>
    <property type="match status" value="1"/>
</dbReference>
<dbReference type="Gene3D" id="3.40.50.300">
    <property type="entry name" value="P-loop containing nucleotide triphosphate hydrolases"/>
    <property type="match status" value="1"/>
</dbReference>
<dbReference type="InterPro" id="IPR001650">
    <property type="entry name" value="Helicase_C-like"/>
</dbReference>
<protein>
    <submittedName>
        <fullName evidence="6">ATP-dependent RNA helicase, superfamily II</fullName>
    </submittedName>
</protein>
<sequence>SKKRVLEIAQEYSERGIKCSIIYGDLPPEVRKMQYEQFVNKETKVLVTTDAIGMGVNLPIQRIVFMSIRK</sequence>
<dbReference type="PROSITE" id="PS51194">
    <property type="entry name" value="HELICASE_CTER"/>
    <property type="match status" value="1"/>
</dbReference>
<dbReference type="PANTHER" id="PTHR12131:SF1">
    <property type="entry name" value="ATP-DEPENDENT RNA HELICASE SUPV3L1, MITOCHONDRIAL-RELATED"/>
    <property type="match status" value="1"/>
</dbReference>
<dbReference type="AlphaFoldDB" id="W1XKG9"/>
<organism evidence="6">
    <name type="scientific">human gut metagenome</name>
    <dbReference type="NCBI Taxonomy" id="408170"/>
    <lineage>
        <taxon>unclassified sequences</taxon>
        <taxon>metagenomes</taxon>
        <taxon>organismal metagenomes</taxon>
    </lineage>
</organism>
<name>W1XKG9_9ZZZZ</name>
<comment type="caution">
    <text evidence="6">The sequence shown here is derived from an EMBL/GenBank/DDBJ whole genome shotgun (WGS) entry which is preliminary data.</text>
</comment>
<proteinExistence type="predicted"/>
<evidence type="ECO:0000259" key="5">
    <source>
        <dbReference type="PROSITE" id="PS51194"/>
    </source>
</evidence>
<keyword evidence="4" id="KW-0067">ATP-binding</keyword>
<evidence type="ECO:0000256" key="4">
    <source>
        <dbReference type="ARBA" id="ARBA00022840"/>
    </source>
</evidence>
<dbReference type="PANTHER" id="PTHR12131">
    <property type="entry name" value="ATP-DEPENDENT RNA AND DNA HELICASE"/>
    <property type="match status" value="1"/>
</dbReference>
<dbReference type="Pfam" id="PF00271">
    <property type="entry name" value="Helicase_C"/>
    <property type="match status" value="1"/>
</dbReference>
<keyword evidence="2" id="KW-0378">Hydrolase</keyword>
<feature type="non-terminal residue" evidence="6">
    <location>
        <position position="70"/>
    </location>
</feature>
<dbReference type="SMART" id="SM00490">
    <property type="entry name" value="HELICc"/>
    <property type="match status" value="1"/>
</dbReference>
<feature type="non-terminal residue" evidence="6">
    <location>
        <position position="1"/>
    </location>
</feature>
<dbReference type="InterPro" id="IPR050699">
    <property type="entry name" value="RNA-DNA_Helicase"/>
</dbReference>